<dbReference type="SUPFAM" id="SSF52540">
    <property type="entry name" value="P-loop containing nucleoside triphosphate hydrolases"/>
    <property type="match status" value="1"/>
</dbReference>
<dbReference type="RefSeq" id="WP_046516824.1">
    <property type="nucleotide sequence ID" value="NZ_LAYZ01000024.1"/>
</dbReference>
<keyword evidence="3" id="KW-1185">Reference proteome</keyword>
<gene>
    <name evidence="2" type="ORF">WN59_10240</name>
</gene>
<evidence type="ECO:0000313" key="2">
    <source>
        <dbReference type="EMBL" id="KKK33969.1"/>
    </source>
</evidence>
<reference evidence="2 3" key="1">
    <citation type="submission" date="2015-04" db="EMBL/GenBank/DDBJ databases">
        <title>Taxonomic description and genome sequence of Salinicoccus sediminis sp. nov., a novel hyper halotolerant bacterium isolated from marine sediment.</title>
        <authorList>
            <person name="Mathan Kumar R."/>
            <person name="Kaur G."/>
            <person name="Kumar N."/>
            <person name="Kumar A."/>
            <person name="Singh N.K."/>
            <person name="Kaur N."/>
            <person name="Mayilraj S."/>
        </authorList>
    </citation>
    <scope>NUCLEOTIDE SEQUENCE [LARGE SCALE GENOMIC DNA]</scope>
    <source>
        <strain evidence="2 3">SV-16</strain>
    </source>
</reference>
<evidence type="ECO:0000313" key="3">
    <source>
        <dbReference type="Proteomes" id="UP000034287"/>
    </source>
</evidence>
<protein>
    <recommendedName>
        <fullName evidence="1">AAA domain-containing protein</fullName>
    </recommendedName>
</protein>
<dbReference type="EMBL" id="LAYZ01000024">
    <property type="protein sequence ID" value="KKK33969.1"/>
    <property type="molecule type" value="Genomic_DNA"/>
</dbReference>
<dbReference type="Pfam" id="PF13614">
    <property type="entry name" value="AAA_31"/>
    <property type="match status" value="1"/>
</dbReference>
<comment type="caution">
    <text evidence="2">The sequence shown here is derived from an EMBL/GenBank/DDBJ whole genome shotgun (WGS) entry which is preliminary data.</text>
</comment>
<proteinExistence type="predicted"/>
<name>A0A0M2SGX2_9STAP</name>
<dbReference type="InterPro" id="IPR025669">
    <property type="entry name" value="AAA_dom"/>
</dbReference>
<dbReference type="Proteomes" id="UP000034287">
    <property type="component" value="Unassembled WGS sequence"/>
</dbReference>
<dbReference type="OrthoDB" id="2388201at2"/>
<dbReference type="InterPro" id="IPR027417">
    <property type="entry name" value="P-loop_NTPase"/>
</dbReference>
<dbReference type="PATRIC" id="fig|1432562.3.peg.2033"/>
<sequence length="212" mass="23537">MKRTDAMTGEGRDLDARALDALYNSAKSILNTSEKKGLGTVLFSSVNDAEGTFKAASHISYILTQLEKKVLLVNLDLGHVDGLGTYFETGGAKTLVETVSNSYYLSEAIQQTQYENLDVIALEEVGEPEFIEVLNTKDIKTKLNPLKNYYDLVLVIGPEAERFEHYSNIFELADGTVTVSKDKTSDYKALKRHIDKLGLFNIVSFGIIRNSK</sequence>
<dbReference type="Gene3D" id="3.40.50.300">
    <property type="entry name" value="P-loop containing nucleotide triphosphate hydrolases"/>
    <property type="match status" value="1"/>
</dbReference>
<organism evidence="2 3">
    <name type="scientific">Salinicoccus sediminis</name>
    <dbReference type="NCBI Taxonomy" id="1432562"/>
    <lineage>
        <taxon>Bacteria</taxon>
        <taxon>Bacillati</taxon>
        <taxon>Bacillota</taxon>
        <taxon>Bacilli</taxon>
        <taxon>Bacillales</taxon>
        <taxon>Staphylococcaceae</taxon>
        <taxon>Salinicoccus</taxon>
    </lineage>
</organism>
<dbReference type="STRING" id="1432562.WN59_10240"/>
<evidence type="ECO:0000259" key="1">
    <source>
        <dbReference type="Pfam" id="PF13614"/>
    </source>
</evidence>
<feature type="domain" description="AAA" evidence="1">
    <location>
        <begin position="56"/>
        <end position="155"/>
    </location>
</feature>
<accession>A0A0M2SGX2</accession>
<dbReference type="AlphaFoldDB" id="A0A0M2SGX2"/>